<evidence type="ECO:0000256" key="1">
    <source>
        <dbReference type="SAM" id="Phobius"/>
    </source>
</evidence>
<evidence type="ECO:0000313" key="3">
    <source>
        <dbReference type="Proteomes" id="UP001199260"/>
    </source>
</evidence>
<dbReference type="Proteomes" id="UP001199260">
    <property type="component" value="Unassembled WGS sequence"/>
</dbReference>
<reference evidence="2 3" key="1">
    <citation type="submission" date="2021-11" db="EMBL/GenBank/DDBJ databases">
        <title>Genome sequence.</title>
        <authorList>
            <person name="Sun Q."/>
        </authorList>
    </citation>
    <scope>NUCLEOTIDE SEQUENCE [LARGE SCALE GENOMIC DNA]</scope>
    <source>
        <strain evidence="2 3">KCTC 12005</strain>
    </source>
</reference>
<protein>
    <submittedName>
        <fullName evidence="2">Uncharacterized protein</fullName>
    </submittedName>
</protein>
<keyword evidence="1" id="KW-1133">Transmembrane helix</keyword>
<sequence length="124" mass="13201">MKITGGSFGVQGKAYVGQDNRLYVNGVVEKSFAAAEVAAVNSEVNKETKFSVFSLLIGIPMLMLVGWLVFGPVGSLIGLVIAIAGSFYSKKTIKADVLFHSGEKLAVEGWNSDIQSLVRFAATK</sequence>
<organism evidence="2 3">
    <name type="scientific">Comamonas koreensis</name>
    <dbReference type="NCBI Taxonomy" id="160825"/>
    <lineage>
        <taxon>Bacteria</taxon>
        <taxon>Pseudomonadati</taxon>
        <taxon>Pseudomonadota</taxon>
        <taxon>Betaproteobacteria</taxon>
        <taxon>Burkholderiales</taxon>
        <taxon>Comamonadaceae</taxon>
        <taxon>Comamonas</taxon>
    </lineage>
</organism>
<accession>A0AAW4XV66</accession>
<feature type="transmembrane region" description="Helical" evidence="1">
    <location>
        <begin position="52"/>
        <end position="84"/>
    </location>
</feature>
<keyword evidence="1" id="KW-0812">Transmembrane</keyword>
<comment type="caution">
    <text evidence="2">The sequence shown here is derived from an EMBL/GenBank/DDBJ whole genome shotgun (WGS) entry which is preliminary data.</text>
</comment>
<dbReference type="RefSeq" id="WP_230773170.1">
    <property type="nucleotide sequence ID" value="NZ_JAJNCT010000007.1"/>
</dbReference>
<evidence type="ECO:0000313" key="2">
    <source>
        <dbReference type="EMBL" id="MCD2165030.1"/>
    </source>
</evidence>
<dbReference type="EMBL" id="JAJNCT010000007">
    <property type="protein sequence ID" value="MCD2165030.1"/>
    <property type="molecule type" value="Genomic_DNA"/>
</dbReference>
<keyword evidence="1" id="KW-0472">Membrane</keyword>
<proteinExistence type="predicted"/>
<name>A0AAW4XV66_9BURK</name>
<dbReference type="AlphaFoldDB" id="A0AAW4XV66"/>
<keyword evidence="3" id="KW-1185">Reference proteome</keyword>
<gene>
    <name evidence="2" type="ORF">LPW39_07780</name>
</gene>